<protein>
    <submittedName>
        <fullName evidence="2">Uncharacterized protein</fullName>
    </submittedName>
</protein>
<evidence type="ECO:0000313" key="2">
    <source>
        <dbReference type="EMBL" id="SPM30676.1"/>
    </source>
</evidence>
<gene>
    <name evidence="2" type="ORF">MTAB308_4185</name>
</gene>
<keyword evidence="3" id="KW-1185">Reference proteome</keyword>
<dbReference type="RefSeq" id="WP_425436293.1">
    <property type="nucleotide sequence ID" value="NZ_LT717701.1"/>
</dbReference>
<evidence type="ECO:0000313" key="3">
    <source>
        <dbReference type="Proteomes" id="UP000241595"/>
    </source>
</evidence>
<dbReference type="AlphaFoldDB" id="A0A2U3NGK2"/>
<name>A0A2U3NGK2_9MYCO</name>
<evidence type="ECO:0000256" key="1">
    <source>
        <dbReference type="SAM" id="MobiDB-lite"/>
    </source>
</evidence>
<sequence length="206" mass="22325">MKRAEPSIGGIASQQNPATDLGADPGKHGYDGATSVGERTAGVIDAAGPQRHASPVRLTLASRLGNKIDGAWWPRTGVISRELTELVAVLDARLGQIIDIDVNWSSLQRQPDLSWGWWQGIRPHIMTVGGREARAKLLIVPHRTGTALAVMVLRQAAGLPVYAAHRDSRAFQTAECIIRMARGERMFEVRPSRRKDVAATPQGGDD</sequence>
<reference evidence="2 3" key="1">
    <citation type="submission" date="2017-01" db="EMBL/GenBank/DDBJ databases">
        <authorList>
            <consortium name="Urmite Genomes"/>
        </authorList>
    </citation>
    <scope>NUCLEOTIDE SEQUENCE [LARGE SCALE GENOMIC DNA]</scope>
    <source>
        <strain evidence="2 3">AB308</strain>
    </source>
</reference>
<organism evidence="2 3">
    <name type="scientific">Mycobacterium terramassiliense</name>
    <dbReference type="NCBI Taxonomy" id="1841859"/>
    <lineage>
        <taxon>Bacteria</taxon>
        <taxon>Bacillati</taxon>
        <taxon>Actinomycetota</taxon>
        <taxon>Actinomycetes</taxon>
        <taxon>Mycobacteriales</taxon>
        <taxon>Mycobacteriaceae</taxon>
        <taxon>Mycobacterium</taxon>
    </lineage>
</organism>
<dbReference type="InterPro" id="IPR046036">
    <property type="entry name" value="DUF5994"/>
</dbReference>
<proteinExistence type="predicted"/>
<feature type="region of interest" description="Disordered" evidence="1">
    <location>
        <begin position="1"/>
        <end position="35"/>
    </location>
</feature>
<dbReference type="Pfam" id="PF19457">
    <property type="entry name" value="DUF5994"/>
    <property type="match status" value="1"/>
</dbReference>
<accession>A0A2U3NGK2</accession>
<dbReference type="Proteomes" id="UP000241595">
    <property type="component" value="Unassembled WGS sequence"/>
</dbReference>
<dbReference type="EMBL" id="FTRV01000015">
    <property type="protein sequence ID" value="SPM30676.1"/>
    <property type="molecule type" value="Genomic_DNA"/>
</dbReference>